<dbReference type="Proteomes" id="UP000179769">
    <property type="component" value="Unassembled WGS sequence"/>
</dbReference>
<proteinExistence type="predicted"/>
<dbReference type="EMBL" id="MAXA01000077">
    <property type="protein sequence ID" value="OHV40200.1"/>
    <property type="molecule type" value="Genomic_DNA"/>
</dbReference>
<reference evidence="2" key="1">
    <citation type="submission" date="2016-07" db="EMBL/GenBank/DDBJ databases">
        <title>Frankia sp. NRRL B-16219 Genome sequencing.</title>
        <authorList>
            <person name="Ghodhbane-Gtari F."/>
            <person name="Swanson E."/>
            <person name="Gueddou A."/>
            <person name="Louati M."/>
            <person name="Nouioui I."/>
            <person name="Hezbri K."/>
            <person name="Abebe-Akele F."/>
            <person name="Simpson S."/>
            <person name="Morris K."/>
            <person name="Thomas K."/>
            <person name="Gtari M."/>
            <person name="Tisa L.S."/>
        </authorList>
    </citation>
    <scope>NUCLEOTIDE SEQUENCE [LARGE SCALE GENOMIC DNA]</scope>
    <source>
        <strain evidence="2">NRRL B-16219</strain>
    </source>
</reference>
<evidence type="ECO:0000313" key="1">
    <source>
        <dbReference type="EMBL" id="OHV40200.1"/>
    </source>
</evidence>
<gene>
    <name evidence="1" type="ORF">BBK14_32670</name>
</gene>
<protein>
    <submittedName>
        <fullName evidence="1">Uncharacterized protein</fullName>
    </submittedName>
</protein>
<name>A0A1S1R1Z3_9ACTN</name>
<dbReference type="AlphaFoldDB" id="A0A1S1R1Z3"/>
<accession>A0A1S1R1Z3</accession>
<organism evidence="1 2">
    <name type="scientific">Parafrankia soli</name>
    <dbReference type="NCBI Taxonomy" id="2599596"/>
    <lineage>
        <taxon>Bacteria</taxon>
        <taxon>Bacillati</taxon>
        <taxon>Actinomycetota</taxon>
        <taxon>Actinomycetes</taxon>
        <taxon>Frankiales</taxon>
        <taxon>Frankiaceae</taxon>
        <taxon>Parafrankia</taxon>
    </lineage>
</organism>
<evidence type="ECO:0000313" key="2">
    <source>
        <dbReference type="Proteomes" id="UP000179769"/>
    </source>
</evidence>
<comment type="caution">
    <text evidence="1">The sequence shown here is derived from an EMBL/GenBank/DDBJ whole genome shotgun (WGS) entry which is preliminary data.</text>
</comment>
<sequence length="61" mass="6842">MYRHLAAHMDGRDCILVVYRTPAPAGSVAQVRSDCLDVWPVMIGACVEVYRPSRRSFSFAI</sequence>
<keyword evidence="2" id="KW-1185">Reference proteome</keyword>